<dbReference type="SUPFAM" id="SSF103481">
    <property type="entry name" value="Multidrug resistance efflux transporter EmrE"/>
    <property type="match status" value="2"/>
</dbReference>
<comment type="similarity">
    <text evidence="2">Belongs to the EamA transporter family.</text>
</comment>
<sequence>MTIGTPEQTTPERSELDPRGLTTGVAAYVLWGLFPAFWPLLDPAAPVEVLAHRIVWTAVLMSVVLTVLRRWRDLRGLGVRGWLAMTAAALFIAVNWGMFIWGVSVGRVVEAALGYYMTPLVGVLLGVLVLRERLRWTQWTAIGLACLAVLVIAVGNGTVPWLSMVLACSFGVYGLFKAIVRVPAAAGLAAEGLILLVPAAVYLLVLESSGAGTFIDLGPAHLLLMISAGPATAVPLLFYSSAARRLPLTTLGVLLYINPTLQFLWGVLVVGEQMPPARWAGFALVWLALIVFTTDLLVSGFRGPGREKHSRARSA</sequence>
<evidence type="ECO:0000313" key="11">
    <source>
        <dbReference type="Proteomes" id="UP000199614"/>
    </source>
</evidence>
<name>A0A1I4RWZ6_PSUAM</name>
<protein>
    <submittedName>
        <fullName evidence="10">Chloramphenicol-sensitive protein RarD</fullName>
    </submittedName>
</protein>
<feature type="transmembrane region" description="Helical" evidence="8">
    <location>
        <begin position="137"/>
        <end position="155"/>
    </location>
</feature>
<reference evidence="10 11" key="1">
    <citation type="submission" date="2016-10" db="EMBL/GenBank/DDBJ databases">
        <authorList>
            <person name="de Groot N.N."/>
        </authorList>
    </citation>
    <scope>NUCLEOTIDE SEQUENCE [LARGE SCALE GENOMIC DNA]</scope>
    <source>
        <strain evidence="10 11">CGMCC 4.1877</strain>
    </source>
</reference>
<feature type="transmembrane region" description="Helical" evidence="8">
    <location>
        <begin position="192"/>
        <end position="215"/>
    </location>
</feature>
<dbReference type="AlphaFoldDB" id="A0A1I4RWZ6"/>
<keyword evidence="4" id="KW-1003">Cell membrane</keyword>
<evidence type="ECO:0000259" key="9">
    <source>
        <dbReference type="Pfam" id="PF00892"/>
    </source>
</evidence>
<evidence type="ECO:0000256" key="4">
    <source>
        <dbReference type="ARBA" id="ARBA00022475"/>
    </source>
</evidence>
<comment type="subcellular location">
    <subcellularLocation>
        <location evidence="1">Cell membrane</location>
        <topology evidence="1">Multi-pass membrane protein</topology>
    </subcellularLocation>
</comment>
<keyword evidence="7 8" id="KW-0472">Membrane</keyword>
<feature type="transmembrane region" description="Helical" evidence="8">
    <location>
        <begin position="20"/>
        <end position="38"/>
    </location>
</feature>
<dbReference type="EMBL" id="FOUY01000001">
    <property type="protein sequence ID" value="SFM56739.1"/>
    <property type="molecule type" value="Genomic_DNA"/>
</dbReference>
<evidence type="ECO:0000256" key="2">
    <source>
        <dbReference type="ARBA" id="ARBA00007362"/>
    </source>
</evidence>
<evidence type="ECO:0000256" key="1">
    <source>
        <dbReference type="ARBA" id="ARBA00004651"/>
    </source>
</evidence>
<feature type="transmembrane region" description="Helical" evidence="8">
    <location>
        <begin position="279"/>
        <end position="301"/>
    </location>
</feature>
<dbReference type="STRING" id="260086.SAMN05216207_1001107"/>
<feature type="transmembrane region" description="Helical" evidence="8">
    <location>
        <begin position="113"/>
        <end position="130"/>
    </location>
</feature>
<dbReference type="PANTHER" id="PTHR32322">
    <property type="entry name" value="INNER MEMBRANE TRANSPORTER"/>
    <property type="match status" value="1"/>
</dbReference>
<gene>
    <name evidence="10" type="ORF">SAMN05216207_1001107</name>
</gene>
<feature type="transmembrane region" description="Helical" evidence="8">
    <location>
        <begin position="50"/>
        <end position="69"/>
    </location>
</feature>
<dbReference type="RefSeq" id="WP_093335527.1">
    <property type="nucleotide sequence ID" value="NZ_FOUY01000001.1"/>
</dbReference>
<dbReference type="InterPro" id="IPR037185">
    <property type="entry name" value="EmrE-like"/>
</dbReference>
<dbReference type="Proteomes" id="UP000199614">
    <property type="component" value="Unassembled WGS sequence"/>
</dbReference>
<dbReference type="NCBIfam" id="TIGR00688">
    <property type="entry name" value="rarD"/>
    <property type="match status" value="1"/>
</dbReference>
<organism evidence="10 11">
    <name type="scientific">Pseudonocardia ammonioxydans</name>
    <dbReference type="NCBI Taxonomy" id="260086"/>
    <lineage>
        <taxon>Bacteria</taxon>
        <taxon>Bacillati</taxon>
        <taxon>Actinomycetota</taxon>
        <taxon>Actinomycetes</taxon>
        <taxon>Pseudonocardiales</taxon>
        <taxon>Pseudonocardiaceae</taxon>
        <taxon>Pseudonocardia</taxon>
    </lineage>
</organism>
<feature type="transmembrane region" description="Helical" evidence="8">
    <location>
        <begin position="221"/>
        <end position="239"/>
    </location>
</feature>
<evidence type="ECO:0000256" key="5">
    <source>
        <dbReference type="ARBA" id="ARBA00022692"/>
    </source>
</evidence>
<evidence type="ECO:0000256" key="3">
    <source>
        <dbReference type="ARBA" id="ARBA00022448"/>
    </source>
</evidence>
<feature type="domain" description="EamA" evidence="9">
    <location>
        <begin position="20"/>
        <end position="153"/>
    </location>
</feature>
<keyword evidence="6 8" id="KW-1133">Transmembrane helix</keyword>
<feature type="transmembrane region" description="Helical" evidence="8">
    <location>
        <begin position="246"/>
        <end position="267"/>
    </location>
</feature>
<dbReference type="InterPro" id="IPR000620">
    <property type="entry name" value="EamA_dom"/>
</dbReference>
<keyword evidence="5 8" id="KW-0812">Transmembrane</keyword>
<dbReference type="OrthoDB" id="369870at2"/>
<dbReference type="PANTHER" id="PTHR32322:SF2">
    <property type="entry name" value="EAMA DOMAIN-CONTAINING PROTEIN"/>
    <property type="match status" value="1"/>
</dbReference>
<keyword evidence="11" id="KW-1185">Reference proteome</keyword>
<feature type="transmembrane region" description="Helical" evidence="8">
    <location>
        <begin position="81"/>
        <end position="101"/>
    </location>
</feature>
<dbReference type="InterPro" id="IPR004626">
    <property type="entry name" value="RarD"/>
</dbReference>
<dbReference type="InterPro" id="IPR050638">
    <property type="entry name" value="AA-Vitamin_Transporters"/>
</dbReference>
<evidence type="ECO:0000313" key="10">
    <source>
        <dbReference type="EMBL" id="SFM56739.1"/>
    </source>
</evidence>
<accession>A0A1I4RWZ6</accession>
<proteinExistence type="inferred from homology"/>
<dbReference type="GO" id="GO:0005886">
    <property type="term" value="C:plasma membrane"/>
    <property type="evidence" value="ECO:0007669"/>
    <property type="project" value="UniProtKB-SubCell"/>
</dbReference>
<dbReference type="Pfam" id="PF00892">
    <property type="entry name" value="EamA"/>
    <property type="match status" value="1"/>
</dbReference>
<evidence type="ECO:0000256" key="6">
    <source>
        <dbReference type="ARBA" id="ARBA00022989"/>
    </source>
</evidence>
<keyword evidence="3" id="KW-0813">Transport</keyword>
<evidence type="ECO:0000256" key="7">
    <source>
        <dbReference type="ARBA" id="ARBA00023136"/>
    </source>
</evidence>
<feature type="transmembrane region" description="Helical" evidence="8">
    <location>
        <begin position="161"/>
        <end position="180"/>
    </location>
</feature>
<evidence type="ECO:0000256" key="8">
    <source>
        <dbReference type="SAM" id="Phobius"/>
    </source>
</evidence>